<name>A0A9N7Y676_PLEPL</name>
<dbReference type="Proteomes" id="UP001153269">
    <property type="component" value="Unassembled WGS sequence"/>
</dbReference>
<protein>
    <submittedName>
        <fullName evidence="2">Uncharacterized protein</fullName>
    </submittedName>
</protein>
<sequence length="109" mass="11765">MRLITSAKTRPANHTAPQSLPPTPYLTCHSSTPPLSARRQQLDKGEIRVMVRVHTPQSCSGQLDCRSPTGSCDPQHVMGPAERLACDPSASHLNGLTPRSPPVASELLY</sequence>
<evidence type="ECO:0000313" key="2">
    <source>
        <dbReference type="EMBL" id="CAB1412864.1"/>
    </source>
</evidence>
<evidence type="ECO:0000313" key="3">
    <source>
        <dbReference type="Proteomes" id="UP001153269"/>
    </source>
</evidence>
<proteinExistence type="predicted"/>
<accession>A0A9N7Y676</accession>
<keyword evidence="3" id="KW-1185">Reference proteome</keyword>
<comment type="caution">
    <text evidence="2">The sequence shown here is derived from an EMBL/GenBank/DDBJ whole genome shotgun (WGS) entry which is preliminary data.</text>
</comment>
<dbReference type="EMBL" id="CADEAL010000024">
    <property type="protein sequence ID" value="CAB1412864.1"/>
    <property type="molecule type" value="Genomic_DNA"/>
</dbReference>
<organism evidence="2 3">
    <name type="scientific">Pleuronectes platessa</name>
    <name type="common">European plaice</name>
    <dbReference type="NCBI Taxonomy" id="8262"/>
    <lineage>
        <taxon>Eukaryota</taxon>
        <taxon>Metazoa</taxon>
        <taxon>Chordata</taxon>
        <taxon>Craniata</taxon>
        <taxon>Vertebrata</taxon>
        <taxon>Euteleostomi</taxon>
        <taxon>Actinopterygii</taxon>
        <taxon>Neopterygii</taxon>
        <taxon>Teleostei</taxon>
        <taxon>Neoteleostei</taxon>
        <taxon>Acanthomorphata</taxon>
        <taxon>Carangaria</taxon>
        <taxon>Pleuronectiformes</taxon>
        <taxon>Pleuronectoidei</taxon>
        <taxon>Pleuronectidae</taxon>
        <taxon>Pleuronectes</taxon>
    </lineage>
</organism>
<feature type="region of interest" description="Disordered" evidence="1">
    <location>
        <begin position="1"/>
        <end position="39"/>
    </location>
</feature>
<evidence type="ECO:0000256" key="1">
    <source>
        <dbReference type="SAM" id="MobiDB-lite"/>
    </source>
</evidence>
<reference evidence="2" key="1">
    <citation type="submission" date="2020-03" db="EMBL/GenBank/DDBJ databases">
        <authorList>
            <person name="Weist P."/>
        </authorList>
    </citation>
    <scope>NUCLEOTIDE SEQUENCE</scope>
</reference>
<gene>
    <name evidence="2" type="ORF">PLEPLA_LOCUS558</name>
</gene>
<dbReference type="AlphaFoldDB" id="A0A9N7Y676"/>